<accession>A0A4P6ELJ2</accession>
<dbReference type="Proteomes" id="UP000291758">
    <property type="component" value="Chromosome"/>
</dbReference>
<sequence length="172" mass="17517">MTPGPRVPLRASGYLAMLAVVLFAVVGTIMLVSGDTPRGPFRDALVVAGGRDPVPAGTQRVVWGVGAALVPADVVCTVTLATGETRDVDTTALGPDRPTAQVAGFGTATQLGVTMRTRDGDLSCAGGGLERFATADRRGGPPGAVLAVFFYVLAAVAALWALATLGLRRSAR</sequence>
<feature type="transmembrane region" description="Helical" evidence="1">
    <location>
        <begin position="144"/>
        <end position="167"/>
    </location>
</feature>
<proteinExistence type="predicted"/>
<keyword evidence="1" id="KW-1133">Transmembrane helix</keyword>
<evidence type="ECO:0000313" key="3">
    <source>
        <dbReference type="Proteomes" id="UP000291758"/>
    </source>
</evidence>
<evidence type="ECO:0000313" key="2">
    <source>
        <dbReference type="EMBL" id="QAY63502.1"/>
    </source>
</evidence>
<dbReference type="KEGG" id="xyl:ET495_09825"/>
<organism evidence="2 3">
    <name type="scientific">Xylanimonas allomyrinae</name>
    <dbReference type="NCBI Taxonomy" id="2509459"/>
    <lineage>
        <taxon>Bacteria</taxon>
        <taxon>Bacillati</taxon>
        <taxon>Actinomycetota</taxon>
        <taxon>Actinomycetes</taxon>
        <taxon>Micrococcales</taxon>
        <taxon>Promicromonosporaceae</taxon>
        <taxon>Xylanimonas</taxon>
    </lineage>
</organism>
<dbReference type="EMBL" id="CP035495">
    <property type="protein sequence ID" value="QAY63502.1"/>
    <property type="molecule type" value="Genomic_DNA"/>
</dbReference>
<protein>
    <submittedName>
        <fullName evidence="2">Uncharacterized protein</fullName>
    </submittedName>
</protein>
<name>A0A4P6ELJ2_9MICO</name>
<keyword evidence="1" id="KW-0812">Transmembrane</keyword>
<feature type="transmembrane region" description="Helical" evidence="1">
    <location>
        <begin position="12"/>
        <end position="32"/>
    </location>
</feature>
<evidence type="ECO:0000256" key="1">
    <source>
        <dbReference type="SAM" id="Phobius"/>
    </source>
</evidence>
<keyword evidence="3" id="KW-1185">Reference proteome</keyword>
<dbReference type="AlphaFoldDB" id="A0A4P6ELJ2"/>
<gene>
    <name evidence="2" type="ORF">ET495_09825</name>
</gene>
<reference evidence="2 3" key="1">
    <citation type="submission" date="2019-01" db="EMBL/GenBank/DDBJ databases">
        <title>Genome sequencing of strain 2JSPR-7.</title>
        <authorList>
            <person name="Heo J."/>
            <person name="Kim S.-J."/>
            <person name="Kim J.-S."/>
            <person name="Hong S.-B."/>
            <person name="Kwon S.-W."/>
        </authorList>
    </citation>
    <scope>NUCLEOTIDE SEQUENCE [LARGE SCALE GENOMIC DNA]</scope>
    <source>
        <strain evidence="2 3">2JSPR-7</strain>
    </source>
</reference>
<keyword evidence="1" id="KW-0472">Membrane</keyword>
<dbReference type="RefSeq" id="WP_129204622.1">
    <property type="nucleotide sequence ID" value="NZ_CP035495.1"/>
</dbReference>